<reference evidence="1 4" key="2">
    <citation type="submission" date="2019-07" db="EMBL/GenBank/DDBJ databases">
        <title>Whole genome shotgun sequence of Alkalibacterium putridalgicola NBRC 103243.</title>
        <authorList>
            <person name="Hosoyama A."/>
            <person name="Uohara A."/>
            <person name="Ohji S."/>
            <person name="Ichikawa N."/>
        </authorList>
    </citation>
    <scope>NUCLEOTIDE SEQUENCE [LARGE SCALE GENOMIC DNA]</scope>
    <source>
        <strain evidence="1 4">NBRC 103243</strain>
    </source>
</reference>
<dbReference type="EMBL" id="FOBL01000051">
    <property type="protein sequence ID" value="SEM32782.1"/>
    <property type="molecule type" value="Genomic_DNA"/>
</dbReference>
<evidence type="ECO:0000313" key="4">
    <source>
        <dbReference type="Proteomes" id="UP000321425"/>
    </source>
</evidence>
<keyword evidence="4" id="KW-1185">Reference proteome</keyword>
<dbReference type="OrthoDB" id="2769924at2"/>
<reference evidence="2 3" key="1">
    <citation type="submission" date="2016-10" db="EMBL/GenBank/DDBJ databases">
        <authorList>
            <person name="de Groot N.N."/>
        </authorList>
    </citation>
    <scope>NUCLEOTIDE SEQUENCE [LARGE SCALE GENOMIC DNA]</scope>
    <source>
        <strain evidence="2 3">DSM 19182</strain>
    </source>
</reference>
<dbReference type="STRING" id="426703.SAMN04488100_1518"/>
<organism evidence="2 3">
    <name type="scientific">Alkalibacterium putridalgicola</name>
    <dbReference type="NCBI Taxonomy" id="426703"/>
    <lineage>
        <taxon>Bacteria</taxon>
        <taxon>Bacillati</taxon>
        <taxon>Bacillota</taxon>
        <taxon>Bacilli</taxon>
        <taxon>Lactobacillales</taxon>
        <taxon>Carnobacteriaceae</taxon>
        <taxon>Alkalibacterium</taxon>
    </lineage>
</organism>
<proteinExistence type="predicted"/>
<dbReference type="Proteomes" id="UP000321425">
    <property type="component" value="Unassembled WGS sequence"/>
</dbReference>
<name>A0A1H7XFW4_9LACT</name>
<evidence type="ECO:0000313" key="3">
    <source>
        <dbReference type="Proteomes" id="UP000198548"/>
    </source>
</evidence>
<dbReference type="Proteomes" id="UP000198548">
    <property type="component" value="Unassembled WGS sequence"/>
</dbReference>
<evidence type="ECO:0000313" key="1">
    <source>
        <dbReference type="EMBL" id="GEK90282.1"/>
    </source>
</evidence>
<evidence type="ECO:0000313" key="2">
    <source>
        <dbReference type="EMBL" id="SEM32782.1"/>
    </source>
</evidence>
<dbReference type="AlphaFoldDB" id="A0A1H7XFW4"/>
<sequence>MYINEFNMLKNYDSIEKQVYFLALHSNEITEFNDYYRYTFARVRDLDDEDLTESFDVLKYLFNQIRGSFVEYQTELEQFNFDDLNIFFTLLSEKDYKEETIDILKKFSNLIINFREGSIKNTLERRLKELYSSNNGNNAVIAYRFPQEIENKYTIVTANEYIRNLKYYDNVFFIGSPNYYYNMNSIFKATNTYFLSYDIYRNELKKRTIIPNNYIENSGIFTGISFNKSSINTHSKLDESNDAIQSESSYHFNKFINNLKKESQNHRSIQVLTARALELANEECIFLPINSKVRVLDKKTKKINIRKITDILNDDWVIIKQSSDEEYIHQKAKEIVGSGYGDMFERITKYKIELLNYMDENGIDLIGLKDVFANFGIKVRRQVLQDWVYGSTIAPREYKEILGFLNYNQKAIVQLESEYKSIRRAHSLAGRILLRNLQKIVDTFDMSDIETAMYRYNTFDMDIENIGEFCIKKVKVINKEPVEVEYSELYRVLKIS</sequence>
<gene>
    <name evidence="1" type="ORF">APU01nite_23210</name>
    <name evidence="2" type="ORF">SAMN04488100_1518</name>
</gene>
<dbReference type="RefSeq" id="WP_091490082.1">
    <property type="nucleotide sequence ID" value="NZ_BJUX01000043.1"/>
</dbReference>
<protein>
    <submittedName>
        <fullName evidence="2">Uncharacterized protein</fullName>
    </submittedName>
</protein>
<dbReference type="EMBL" id="BJUX01000043">
    <property type="protein sequence ID" value="GEK90282.1"/>
    <property type="molecule type" value="Genomic_DNA"/>
</dbReference>
<accession>A0A1H7XFW4</accession>